<comment type="caution">
    <text evidence="2">The sequence shown here is derived from an EMBL/GenBank/DDBJ whole genome shotgun (WGS) entry which is preliminary data.</text>
</comment>
<evidence type="ECO:0000313" key="3">
    <source>
        <dbReference type="Proteomes" id="UP000442707"/>
    </source>
</evidence>
<proteinExistence type="predicted"/>
<organism evidence="2 3">
    <name type="scientific">Streptomyces luteolifulvus</name>
    <dbReference type="NCBI Taxonomy" id="2615112"/>
    <lineage>
        <taxon>Bacteria</taxon>
        <taxon>Bacillati</taxon>
        <taxon>Actinomycetota</taxon>
        <taxon>Actinomycetes</taxon>
        <taxon>Kitasatosporales</taxon>
        <taxon>Streptomycetaceae</taxon>
        <taxon>Streptomyces</taxon>
    </lineage>
</organism>
<dbReference type="EMBL" id="VZRB01000011">
    <property type="protein sequence ID" value="KAB1145705.1"/>
    <property type="molecule type" value="Genomic_DNA"/>
</dbReference>
<feature type="region of interest" description="Disordered" evidence="1">
    <location>
        <begin position="25"/>
        <end position="44"/>
    </location>
</feature>
<accession>A0A6H9V0K3</accession>
<dbReference type="AlphaFoldDB" id="A0A6H9V0K3"/>
<protein>
    <submittedName>
        <fullName evidence="2">SPW_0924 family protein</fullName>
    </submittedName>
</protein>
<sequence length="44" mass="4368">MRALIAAATGLALAFALVLTLTALGTPTGKTSPKPLLTTVPAHP</sequence>
<keyword evidence="3" id="KW-1185">Reference proteome</keyword>
<dbReference type="InterPro" id="IPR048001">
    <property type="entry name" value="SPW_0924-like"/>
</dbReference>
<dbReference type="RefSeq" id="WP_106968376.1">
    <property type="nucleotide sequence ID" value="NZ_VZRB01000011.1"/>
</dbReference>
<evidence type="ECO:0000313" key="2">
    <source>
        <dbReference type="EMBL" id="KAB1145705.1"/>
    </source>
</evidence>
<reference evidence="2 3" key="1">
    <citation type="submission" date="2019-09" db="EMBL/GenBank/DDBJ databases">
        <title>Screening of Novel Bioactive Compounds from Soil-Associated.</title>
        <authorList>
            <person name="Zhao S."/>
        </authorList>
    </citation>
    <scope>NUCLEOTIDE SEQUENCE [LARGE SCALE GENOMIC DNA]</scope>
    <source>
        <strain evidence="2 3">HIT-DPA4</strain>
    </source>
</reference>
<evidence type="ECO:0000256" key="1">
    <source>
        <dbReference type="SAM" id="MobiDB-lite"/>
    </source>
</evidence>
<gene>
    <name evidence="2" type="ORF">F7R91_18460</name>
</gene>
<dbReference type="NCBIfam" id="NF033490">
    <property type="entry name" value="small_SPW0924"/>
    <property type="match status" value="1"/>
</dbReference>
<dbReference type="Proteomes" id="UP000442707">
    <property type="component" value="Unassembled WGS sequence"/>
</dbReference>
<name>A0A6H9V0K3_9ACTN</name>